<keyword evidence="6" id="KW-0597">Phosphoprotein</keyword>
<evidence type="ECO:0000256" key="16">
    <source>
        <dbReference type="ARBA" id="ARBA00023136"/>
    </source>
</evidence>
<keyword evidence="17" id="KW-0675">Receptor</keyword>
<dbReference type="GO" id="GO:0005524">
    <property type="term" value="F:ATP binding"/>
    <property type="evidence" value="ECO:0007669"/>
    <property type="project" value="UniProtKB-KW"/>
</dbReference>
<dbReference type="Pfam" id="PF23598">
    <property type="entry name" value="LRR_14"/>
    <property type="match status" value="2"/>
</dbReference>
<dbReference type="PROSITE" id="PS00108">
    <property type="entry name" value="PROTEIN_KINASE_ST"/>
    <property type="match status" value="1"/>
</dbReference>
<keyword evidence="8" id="KW-0808">Transferase</keyword>
<evidence type="ECO:0000256" key="10">
    <source>
        <dbReference type="ARBA" id="ARBA00022729"/>
    </source>
</evidence>
<evidence type="ECO:0000256" key="17">
    <source>
        <dbReference type="ARBA" id="ARBA00023170"/>
    </source>
</evidence>
<evidence type="ECO:0000256" key="8">
    <source>
        <dbReference type="ARBA" id="ARBA00022679"/>
    </source>
</evidence>
<evidence type="ECO:0000256" key="5">
    <source>
        <dbReference type="ARBA" id="ARBA00022527"/>
    </source>
</evidence>
<accession>A0ABD3UK20</accession>
<dbReference type="SUPFAM" id="SSF56112">
    <property type="entry name" value="Protein kinase-like (PK-like)"/>
    <property type="match status" value="1"/>
</dbReference>
<dbReference type="GO" id="GO:0004674">
    <property type="term" value="F:protein serine/threonine kinase activity"/>
    <property type="evidence" value="ECO:0007669"/>
    <property type="project" value="UniProtKB-KW"/>
</dbReference>
<dbReference type="PROSITE" id="PS51450">
    <property type="entry name" value="LRR"/>
    <property type="match status" value="1"/>
</dbReference>
<keyword evidence="11" id="KW-0677">Repeat</keyword>
<dbReference type="Gene3D" id="3.80.10.10">
    <property type="entry name" value="Ribonuclease Inhibitor"/>
    <property type="match status" value="3"/>
</dbReference>
<keyword evidence="7" id="KW-0433">Leucine-rich repeat</keyword>
<dbReference type="AlphaFoldDB" id="A0ABD3UK20"/>
<dbReference type="InterPro" id="IPR051809">
    <property type="entry name" value="Plant_receptor-like_S/T_kinase"/>
</dbReference>
<comment type="catalytic activity">
    <reaction evidence="20">
        <text>L-seryl-[protein] + ATP = O-phospho-L-seryl-[protein] + ADP + H(+)</text>
        <dbReference type="Rhea" id="RHEA:17989"/>
        <dbReference type="Rhea" id="RHEA-COMP:9863"/>
        <dbReference type="Rhea" id="RHEA-COMP:11604"/>
        <dbReference type="ChEBI" id="CHEBI:15378"/>
        <dbReference type="ChEBI" id="CHEBI:29999"/>
        <dbReference type="ChEBI" id="CHEBI:30616"/>
        <dbReference type="ChEBI" id="CHEBI:83421"/>
        <dbReference type="ChEBI" id="CHEBI:456216"/>
        <dbReference type="EC" id="2.7.11.1"/>
    </reaction>
</comment>
<dbReference type="Proteomes" id="UP001634393">
    <property type="component" value="Unassembled WGS sequence"/>
</dbReference>
<dbReference type="PANTHER" id="PTHR27008:SF585">
    <property type="entry name" value="PROTEIN KINASE DOMAIN-CONTAINING PROTEIN"/>
    <property type="match status" value="1"/>
</dbReference>
<evidence type="ECO:0000313" key="23">
    <source>
        <dbReference type="EMBL" id="KAL3848773.1"/>
    </source>
</evidence>
<dbReference type="FunFam" id="1.10.510.10:FF:000358">
    <property type="entry name" value="Putative leucine-rich repeat receptor-like serine/threonine-protein kinase"/>
    <property type="match status" value="1"/>
</dbReference>
<keyword evidence="14" id="KW-0067">ATP-binding</keyword>
<name>A0ABD3UK20_9LAMI</name>
<evidence type="ECO:0000256" key="11">
    <source>
        <dbReference type="ARBA" id="ARBA00022737"/>
    </source>
</evidence>
<comment type="similarity">
    <text evidence="2">Belongs to the protein kinase superfamily. Ser/Thr protein kinase family.</text>
</comment>
<keyword evidence="15 21" id="KW-1133">Transmembrane helix</keyword>
<comment type="caution">
    <text evidence="23">The sequence shown here is derived from an EMBL/GenBank/DDBJ whole genome shotgun (WGS) entry which is preliminary data.</text>
</comment>
<evidence type="ECO:0000256" key="2">
    <source>
        <dbReference type="ARBA" id="ARBA00008684"/>
    </source>
</evidence>
<comment type="subcellular location">
    <subcellularLocation>
        <location evidence="1">Cell membrane</location>
        <topology evidence="1">Single-pass membrane protein</topology>
    </subcellularLocation>
</comment>
<dbReference type="InterPro" id="IPR055414">
    <property type="entry name" value="LRR_R13L4/SHOC2-like"/>
</dbReference>
<evidence type="ECO:0000259" key="22">
    <source>
        <dbReference type="PROSITE" id="PS50011"/>
    </source>
</evidence>
<dbReference type="InterPro" id="IPR003591">
    <property type="entry name" value="Leu-rich_rpt_typical-subtyp"/>
</dbReference>
<evidence type="ECO:0000256" key="1">
    <source>
        <dbReference type="ARBA" id="ARBA00004162"/>
    </source>
</evidence>
<dbReference type="PANTHER" id="PTHR27008">
    <property type="entry name" value="OS04G0122200 PROTEIN"/>
    <property type="match status" value="1"/>
</dbReference>
<gene>
    <name evidence="23" type="ORF">ACJIZ3_010655</name>
</gene>
<dbReference type="EMBL" id="JBJXBP010000001">
    <property type="protein sequence ID" value="KAL3848773.1"/>
    <property type="molecule type" value="Genomic_DNA"/>
</dbReference>
<dbReference type="Pfam" id="PF00560">
    <property type="entry name" value="LRR_1"/>
    <property type="match status" value="1"/>
</dbReference>
<evidence type="ECO:0000256" key="21">
    <source>
        <dbReference type="SAM" id="Phobius"/>
    </source>
</evidence>
<evidence type="ECO:0000313" key="24">
    <source>
        <dbReference type="Proteomes" id="UP001634393"/>
    </source>
</evidence>
<dbReference type="GO" id="GO:0005886">
    <property type="term" value="C:plasma membrane"/>
    <property type="evidence" value="ECO:0007669"/>
    <property type="project" value="UniProtKB-SubCell"/>
</dbReference>
<protein>
    <recommendedName>
        <fullName evidence="3">non-specific serine/threonine protein kinase</fullName>
        <ecNumber evidence="3">2.7.11.1</ecNumber>
    </recommendedName>
</protein>
<dbReference type="SMART" id="SM00220">
    <property type="entry name" value="S_TKc"/>
    <property type="match status" value="1"/>
</dbReference>
<dbReference type="Gene3D" id="1.10.510.10">
    <property type="entry name" value="Transferase(Phosphotransferase) domain 1"/>
    <property type="match status" value="1"/>
</dbReference>
<evidence type="ECO:0000256" key="20">
    <source>
        <dbReference type="ARBA" id="ARBA00048679"/>
    </source>
</evidence>
<evidence type="ECO:0000256" key="13">
    <source>
        <dbReference type="ARBA" id="ARBA00022777"/>
    </source>
</evidence>
<dbReference type="SMART" id="SM00369">
    <property type="entry name" value="LRR_TYP"/>
    <property type="match status" value="7"/>
</dbReference>
<evidence type="ECO:0000256" key="4">
    <source>
        <dbReference type="ARBA" id="ARBA00022475"/>
    </source>
</evidence>
<keyword evidence="4" id="KW-1003">Cell membrane</keyword>
<evidence type="ECO:0000256" key="3">
    <source>
        <dbReference type="ARBA" id="ARBA00012513"/>
    </source>
</evidence>
<evidence type="ECO:0000256" key="6">
    <source>
        <dbReference type="ARBA" id="ARBA00022553"/>
    </source>
</evidence>
<dbReference type="Gene3D" id="3.30.200.20">
    <property type="entry name" value="Phosphorylase Kinase, domain 1"/>
    <property type="match status" value="1"/>
</dbReference>
<keyword evidence="24" id="KW-1185">Reference proteome</keyword>
<feature type="transmembrane region" description="Helical" evidence="21">
    <location>
        <begin position="550"/>
        <end position="572"/>
    </location>
</feature>
<dbReference type="InterPro" id="IPR001611">
    <property type="entry name" value="Leu-rich_rpt"/>
</dbReference>
<dbReference type="Pfam" id="PF08263">
    <property type="entry name" value="LRRNT_2"/>
    <property type="match status" value="1"/>
</dbReference>
<organism evidence="23 24">
    <name type="scientific">Penstemon smallii</name>
    <dbReference type="NCBI Taxonomy" id="265156"/>
    <lineage>
        <taxon>Eukaryota</taxon>
        <taxon>Viridiplantae</taxon>
        <taxon>Streptophyta</taxon>
        <taxon>Embryophyta</taxon>
        <taxon>Tracheophyta</taxon>
        <taxon>Spermatophyta</taxon>
        <taxon>Magnoliopsida</taxon>
        <taxon>eudicotyledons</taxon>
        <taxon>Gunneridae</taxon>
        <taxon>Pentapetalae</taxon>
        <taxon>asterids</taxon>
        <taxon>lamiids</taxon>
        <taxon>Lamiales</taxon>
        <taxon>Plantaginaceae</taxon>
        <taxon>Cheloneae</taxon>
        <taxon>Penstemon</taxon>
    </lineage>
</organism>
<evidence type="ECO:0000256" key="14">
    <source>
        <dbReference type="ARBA" id="ARBA00022840"/>
    </source>
</evidence>
<evidence type="ECO:0000256" key="12">
    <source>
        <dbReference type="ARBA" id="ARBA00022741"/>
    </source>
</evidence>
<keyword evidence="18" id="KW-0325">Glycoprotein</keyword>
<keyword evidence="10" id="KW-0732">Signal</keyword>
<evidence type="ECO:0000256" key="7">
    <source>
        <dbReference type="ARBA" id="ARBA00022614"/>
    </source>
</evidence>
<dbReference type="FunFam" id="3.80.10.10:FF:000317">
    <property type="entry name" value="Inactive leucine-rich repeat receptor-like protein kinase"/>
    <property type="match status" value="1"/>
</dbReference>
<dbReference type="GO" id="GO:0006952">
    <property type="term" value="P:defense response"/>
    <property type="evidence" value="ECO:0007669"/>
    <property type="project" value="UniProtKB-ARBA"/>
</dbReference>
<dbReference type="SUPFAM" id="SSF52058">
    <property type="entry name" value="L domain-like"/>
    <property type="match status" value="2"/>
</dbReference>
<keyword evidence="5" id="KW-0723">Serine/threonine-protein kinase</keyword>
<dbReference type="InterPro" id="IPR008271">
    <property type="entry name" value="Ser/Thr_kinase_AS"/>
</dbReference>
<comment type="catalytic activity">
    <reaction evidence="19">
        <text>L-threonyl-[protein] + ATP = O-phospho-L-threonyl-[protein] + ADP + H(+)</text>
        <dbReference type="Rhea" id="RHEA:46608"/>
        <dbReference type="Rhea" id="RHEA-COMP:11060"/>
        <dbReference type="Rhea" id="RHEA-COMP:11605"/>
        <dbReference type="ChEBI" id="CHEBI:15378"/>
        <dbReference type="ChEBI" id="CHEBI:30013"/>
        <dbReference type="ChEBI" id="CHEBI:30616"/>
        <dbReference type="ChEBI" id="CHEBI:61977"/>
        <dbReference type="ChEBI" id="CHEBI:456216"/>
        <dbReference type="EC" id="2.7.11.1"/>
    </reaction>
</comment>
<proteinExistence type="inferred from homology"/>
<keyword evidence="16 21" id="KW-0472">Membrane</keyword>
<dbReference type="EC" id="2.7.11.1" evidence="3"/>
<dbReference type="Pfam" id="PF00069">
    <property type="entry name" value="Pkinase"/>
    <property type="match status" value="1"/>
</dbReference>
<evidence type="ECO:0000256" key="15">
    <source>
        <dbReference type="ARBA" id="ARBA00022989"/>
    </source>
</evidence>
<dbReference type="InterPro" id="IPR000719">
    <property type="entry name" value="Prot_kinase_dom"/>
</dbReference>
<dbReference type="GO" id="GO:0051707">
    <property type="term" value="P:response to other organism"/>
    <property type="evidence" value="ECO:0007669"/>
    <property type="project" value="UniProtKB-ARBA"/>
</dbReference>
<reference evidence="23 24" key="1">
    <citation type="submission" date="2024-12" db="EMBL/GenBank/DDBJ databases">
        <title>The unique morphological basis and parallel evolutionary history of personate flowers in Penstemon.</title>
        <authorList>
            <person name="Depatie T.H."/>
            <person name="Wessinger C.A."/>
        </authorList>
    </citation>
    <scope>NUCLEOTIDE SEQUENCE [LARGE SCALE GENOMIC DNA]</scope>
    <source>
        <strain evidence="23">WTNN_2</strain>
        <tissue evidence="23">Leaf</tissue>
    </source>
</reference>
<dbReference type="FunFam" id="3.80.10.10:FF:000095">
    <property type="entry name" value="LRR receptor-like serine/threonine-protein kinase GSO1"/>
    <property type="match status" value="1"/>
</dbReference>
<dbReference type="InterPro" id="IPR013210">
    <property type="entry name" value="LRR_N_plant-typ"/>
</dbReference>
<feature type="domain" description="Protein kinase" evidence="22">
    <location>
        <begin position="608"/>
        <end position="883"/>
    </location>
</feature>
<dbReference type="InterPro" id="IPR032675">
    <property type="entry name" value="LRR_dom_sf"/>
</dbReference>
<keyword evidence="9 21" id="KW-0812">Transmembrane</keyword>
<dbReference type="PROSITE" id="PS50011">
    <property type="entry name" value="PROTEIN_KINASE_DOM"/>
    <property type="match status" value="1"/>
</dbReference>
<dbReference type="InterPro" id="IPR011009">
    <property type="entry name" value="Kinase-like_dom_sf"/>
</dbReference>
<keyword evidence="13" id="KW-0418">Kinase</keyword>
<sequence>MQICIATDEQSLLAIKAHITDPNKILATNWSQGTSFCTWIGVTCSRRHPRVTALNLFNMGLEGTVAKEIGNLSFLTYLNIRNNSFSGAIPIEIGNLRRLRVLQMSFNQLDGEIPIEMGRLSNLTYLNLEMNKLNGEMSQSIFNLSRLTLLSLVGNELSGTIPFSINIGLPNLERLFLGINRFTGRIPDSISNLTNLKILDLANNSFSGHIPITLGNLHNLETLNLQVNQFTNDLSIPEQDFITPLTRCSYLINILFSVNPITGLLPKSIGNMSTSLENFSAFSCEINGIIPDEIGNMSSLISLALAKNDLTGMIPPTIGQLRNLQRFGIEDNKLWGSIPYSFCNLENLYYASLEGNALSGQLPRCMGNLVSLRELYMAKNEFSSNIPSTLWSFEQILAINLSHNVFDGSLPLDIGNLESVVVLDLSGNQFSGEIPITMGQLQSLNALVLSNNKLHGRIPESFDNLKSLQYLDLSHNNFSGEIPKSLEKLSDLVYFNVSFNELSGEIPDGGSFRNFTPDFFRSNNGLCGASRFNVEVCKMNNRKSSNKSRLLRYILPPIVAIAFAATISIMYLRYRSRKSLLLPKSNSHFDIIRHRMSYYELLRATNNLDEANLVGRGSIGSVYKGIFDNEMIVKVFNLELQGALKSFDTECQILSSIRHRNLVKVITSCANLDFKALVLEYMPNGNLDKWLYSPDNFLNFTQRLRIMIDVASAIEYLHEGYSSPVIHCDLKPSNILLDEDMVAHVGDFGISKLLTQDQRIAQTKTLGTIGYMAPEYGSAGLVSTSVDVYSFGILLMETFTRHKPTNEMFLGELTLKSWVFEALPNDLMKIVDVDLLNVDEENFGAKNEMLKSIIELALECTNNSPEERLNIKVALLRLKQIKFELEEMRPEKNLL</sequence>
<keyword evidence="12" id="KW-0547">Nucleotide-binding</keyword>
<evidence type="ECO:0000256" key="9">
    <source>
        <dbReference type="ARBA" id="ARBA00022692"/>
    </source>
</evidence>
<evidence type="ECO:0000256" key="19">
    <source>
        <dbReference type="ARBA" id="ARBA00047899"/>
    </source>
</evidence>
<evidence type="ECO:0000256" key="18">
    <source>
        <dbReference type="ARBA" id="ARBA00023180"/>
    </source>
</evidence>